<keyword evidence="4" id="KW-1185">Reference proteome</keyword>
<keyword evidence="1" id="KW-0472">Membrane</keyword>
<evidence type="ECO:0000313" key="3">
    <source>
        <dbReference type="EMBL" id="ACV51456.1"/>
    </source>
</evidence>
<accession>C8W7L6</accession>
<feature type="domain" description="TadE-like" evidence="2">
    <location>
        <begin position="10"/>
        <end position="52"/>
    </location>
</feature>
<reference evidence="3 4" key="1">
    <citation type="journal article" date="2009" name="Stand. Genomic Sci.">
        <title>Complete genome sequence of Atopobium parvulum type strain (IPP 1246).</title>
        <authorList>
            <person name="Copeland A."/>
            <person name="Sikorski J."/>
            <person name="Lapidus A."/>
            <person name="Nolan M."/>
            <person name="Del Rio T.G."/>
            <person name="Lucas S."/>
            <person name="Chen F."/>
            <person name="Tice H."/>
            <person name="Pitluck S."/>
            <person name="Cheng J.F."/>
            <person name="Pukall R."/>
            <person name="Chertkov O."/>
            <person name="Brettin T."/>
            <person name="Han C."/>
            <person name="Detter J.C."/>
            <person name="Kuske C."/>
            <person name="Bruce D."/>
            <person name="Goodwin L."/>
            <person name="Ivanova N."/>
            <person name="Mavromatis K."/>
            <person name="Mikhailova N."/>
            <person name="Chen A."/>
            <person name="Palaniappan K."/>
            <person name="Chain P."/>
            <person name="Rohde M."/>
            <person name="Goker M."/>
            <person name="Bristow J."/>
            <person name="Eisen J.A."/>
            <person name="Markowitz V."/>
            <person name="Hugenholtz P."/>
            <person name="Kyrpides N.C."/>
            <person name="Klenk H.P."/>
            <person name="Detter J.C."/>
        </authorList>
    </citation>
    <scope>NUCLEOTIDE SEQUENCE [LARGE SCALE GENOMIC DNA]</scope>
    <source>
        <strain evidence="4">ATCC 33793 / DSM 20469 / CCUG 32760 / JCM 10300 / KCTC 3663 / VPI 0546 / 1246</strain>
    </source>
</reference>
<evidence type="ECO:0000313" key="4">
    <source>
        <dbReference type="Proteomes" id="UP000000960"/>
    </source>
</evidence>
<dbReference type="AlphaFoldDB" id="C8W7L6"/>
<sequence>MFSRFKQNAGQASVEAALLFPVILMIIALLVEPICILYTKTVMDGACAEGLRVATTSSDTELIESYIKRRLKAIPEIPLFHKGGDEDWNISIDKKENDVLIEITGHVAAMPPIGWCLFLAGQTDNQGIILKSSLSASTYPDWIEGSYADWIAFWKGQA</sequence>
<dbReference type="GeneID" id="84806553"/>
<dbReference type="Pfam" id="PF07811">
    <property type="entry name" value="TadE"/>
    <property type="match status" value="1"/>
</dbReference>
<keyword evidence="1" id="KW-1133">Transmembrane helix</keyword>
<dbReference type="RefSeq" id="WP_012809113.1">
    <property type="nucleotide sequence ID" value="NC_013203.1"/>
</dbReference>
<dbReference type="STRING" id="521095.Apar_1028"/>
<dbReference type="OrthoDB" id="3174537at2"/>
<keyword evidence="1" id="KW-0812">Transmembrane</keyword>
<gene>
    <name evidence="3" type="ordered locus">Apar_1028</name>
</gene>
<dbReference type="HOGENOM" id="CLU_134924_0_0_11"/>
<organism evidence="3 4">
    <name type="scientific">Lancefieldella parvula (strain ATCC 33793 / DSM 20469 / CCUG 32760 / JCM 10300 / KCTC 3663 / VPI 0546 / 1246)</name>
    <name type="common">Atopobium parvulum</name>
    <dbReference type="NCBI Taxonomy" id="521095"/>
    <lineage>
        <taxon>Bacteria</taxon>
        <taxon>Bacillati</taxon>
        <taxon>Actinomycetota</taxon>
        <taxon>Coriobacteriia</taxon>
        <taxon>Coriobacteriales</taxon>
        <taxon>Atopobiaceae</taxon>
        <taxon>Lancefieldella</taxon>
    </lineage>
</organism>
<evidence type="ECO:0000256" key="1">
    <source>
        <dbReference type="SAM" id="Phobius"/>
    </source>
</evidence>
<feature type="transmembrane region" description="Helical" evidence="1">
    <location>
        <begin position="12"/>
        <end position="31"/>
    </location>
</feature>
<dbReference type="KEGG" id="apv:Apar_1028"/>
<protein>
    <submittedName>
        <fullName evidence="3">TadE family protein</fullName>
    </submittedName>
</protein>
<dbReference type="eggNOG" id="COG4961">
    <property type="taxonomic scope" value="Bacteria"/>
</dbReference>
<evidence type="ECO:0000259" key="2">
    <source>
        <dbReference type="Pfam" id="PF07811"/>
    </source>
</evidence>
<name>C8W7L6_LANP1</name>
<dbReference type="EMBL" id="CP001721">
    <property type="protein sequence ID" value="ACV51456.1"/>
    <property type="molecule type" value="Genomic_DNA"/>
</dbReference>
<dbReference type="InterPro" id="IPR012495">
    <property type="entry name" value="TadE-like_dom"/>
</dbReference>
<dbReference type="Proteomes" id="UP000000960">
    <property type="component" value="Chromosome"/>
</dbReference>
<proteinExistence type="predicted"/>